<comment type="catalytic activity">
    <reaction evidence="1">
        <text>ATP + protein L-histidine = ADP + protein N-phospho-L-histidine.</text>
        <dbReference type="EC" id="2.7.13.3"/>
    </reaction>
</comment>
<dbReference type="CDD" id="cd19410">
    <property type="entry name" value="HK9-like_sensor"/>
    <property type="match status" value="1"/>
</dbReference>
<dbReference type="InterPro" id="IPR007891">
    <property type="entry name" value="CHASE3"/>
</dbReference>
<evidence type="ECO:0000259" key="8">
    <source>
        <dbReference type="PROSITE" id="PS50109"/>
    </source>
</evidence>
<protein>
    <recommendedName>
        <fullName evidence="2">histidine kinase</fullName>
        <ecNumber evidence="2">2.7.13.3</ecNumber>
    </recommendedName>
</protein>
<dbReference type="InterPro" id="IPR005467">
    <property type="entry name" value="His_kinase_dom"/>
</dbReference>
<dbReference type="EC" id="2.7.13.3" evidence="2"/>
<dbReference type="PROSITE" id="PS50109">
    <property type="entry name" value="HIS_KIN"/>
    <property type="match status" value="1"/>
</dbReference>
<dbReference type="PRINTS" id="PR00344">
    <property type="entry name" value="BCTRLSENSOR"/>
</dbReference>
<feature type="coiled-coil region" evidence="6">
    <location>
        <begin position="216"/>
        <end position="261"/>
    </location>
</feature>
<dbReference type="Pfam" id="PF02518">
    <property type="entry name" value="HATPase_c"/>
    <property type="match status" value="1"/>
</dbReference>
<keyword evidence="5 9" id="KW-0418">Kinase</keyword>
<name>A0A1G7KHV5_9BACT</name>
<dbReference type="FunFam" id="3.30.565.10:FF:000006">
    <property type="entry name" value="Sensor histidine kinase WalK"/>
    <property type="match status" value="1"/>
</dbReference>
<keyword evidence="6" id="KW-0175">Coiled coil</keyword>
<dbReference type="InterPro" id="IPR036890">
    <property type="entry name" value="HATPase_C_sf"/>
</dbReference>
<sequence>MPARSSRSIVPLALFAALVVVGLNTWFAVSAVRSLMESEAWLAHTWEVIGQEERVMQLLDDAEGSVRGYVMAPERESMLAPYRSAQTELPQQLEIFRDLTVDNPEQQKNLEALRGTVGRRMGLLQDMLNVRKSSGLDATLVLVNSGEGEAEMRRARLLLTSMENEERKLLANRAIEVHQSGVRTMFAIGLACVLDLLMIGSVTWYFGQEREQRLAAEQAKEDAVRSKAEAERSAEEVRVLNAELEQRVQERTAELESTNRELEAFSYSVSHDLRAPLRTIDGFSLALMEDYSEVVDETGRDYIRRVRTGVQRMGQLIDALLQLSRITRADLVRETVVPSEIAESVISVLKEENPDRDITFTVTSGPEAQADPKLVQVALENLLGNAVKFTSRKEHAEISFGWDAEKKAWRVTDNGAGFDMHYADKLFNAFNRLHGDKDFKGSGIGLATVARVIRRHHGRIWADSTVDHGATFWFTLG</sequence>
<keyword evidence="7" id="KW-0812">Transmembrane</keyword>
<dbReference type="InterPro" id="IPR003661">
    <property type="entry name" value="HisK_dim/P_dom"/>
</dbReference>
<organism evidence="9 10">
    <name type="scientific">Terriglobus roseus</name>
    <dbReference type="NCBI Taxonomy" id="392734"/>
    <lineage>
        <taxon>Bacteria</taxon>
        <taxon>Pseudomonadati</taxon>
        <taxon>Acidobacteriota</taxon>
        <taxon>Terriglobia</taxon>
        <taxon>Terriglobales</taxon>
        <taxon>Acidobacteriaceae</taxon>
        <taxon>Terriglobus</taxon>
    </lineage>
</organism>
<dbReference type="Pfam" id="PF05227">
    <property type="entry name" value="CHASE3"/>
    <property type="match status" value="1"/>
</dbReference>
<keyword evidence="4" id="KW-0808">Transferase</keyword>
<dbReference type="GO" id="GO:0030295">
    <property type="term" value="F:protein kinase activator activity"/>
    <property type="evidence" value="ECO:0007669"/>
    <property type="project" value="TreeGrafter"/>
</dbReference>
<dbReference type="InterPro" id="IPR003594">
    <property type="entry name" value="HATPase_dom"/>
</dbReference>
<dbReference type="Pfam" id="PF00512">
    <property type="entry name" value="HisKA"/>
    <property type="match status" value="1"/>
</dbReference>
<dbReference type="FunFam" id="1.10.287.130:FF:000070">
    <property type="entry name" value="Histidine kinase sensor protein"/>
    <property type="match status" value="1"/>
</dbReference>
<dbReference type="PANTHER" id="PTHR42878:SF15">
    <property type="entry name" value="BACTERIOPHYTOCHROME"/>
    <property type="match status" value="1"/>
</dbReference>
<dbReference type="GO" id="GO:0007234">
    <property type="term" value="P:osmosensory signaling via phosphorelay pathway"/>
    <property type="evidence" value="ECO:0007669"/>
    <property type="project" value="TreeGrafter"/>
</dbReference>
<proteinExistence type="predicted"/>
<dbReference type="CDD" id="cd00082">
    <property type="entry name" value="HisKA"/>
    <property type="match status" value="1"/>
</dbReference>
<evidence type="ECO:0000256" key="7">
    <source>
        <dbReference type="SAM" id="Phobius"/>
    </source>
</evidence>
<feature type="transmembrane region" description="Helical" evidence="7">
    <location>
        <begin position="185"/>
        <end position="206"/>
    </location>
</feature>
<dbReference type="SMART" id="SM00388">
    <property type="entry name" value="HisKA"/>
    <property type="match status" value="1"/>
</dbReference>
<keyword evidence="10" id="KW-1185">Reference proteome</keyword>
<dbReference type="AlphaFoldDB" id="A0A1G7KHV5"/>
<evidence type="ECO:0000256" key="6">
    <source>
        <dbReference type="SAM" id="Coils"/>
    </source>
</evidence>
<dbReference type="InterPro" id="IPR050351">
    <property type="entry name" value="BphY/WalK/GraS-like"/>
</dbReference>
<dbReference type="GO" id="GO:0000155">
    <property type="term" value="F:phosphorelay sensor kinase activity"/>
    <property type="evidence" value="ECO:0007669"/>
    <property type="project" value="InterPro"/>
</dbReference>
<keyword evidence="7" id="KW-0472">Membrane</keyword>
<feature type="domain" description="Histidine kinase" evidence="8">
    <location>
        <begin position="268"/>
        <end position="477"/>
    </location>
</feature>
<dbReference type="RefSeq" id="WP_083345164.1">
    <property type="nucleotide sequence ID" value="NZ_LT629690.1"/>
</dbReference>
<evidence type="ECO:0000256" key="3">
    <source>
        <dbReference type="ARBA" id="ARBA00022553"/>
    </source>
</evidence>
<evidence type="ECO:0000313" key="9">
    <source>
        <dbReference type="EMBL" id="SDF36757.1"/>
    </source>
</evidence>
<evidence type="ECO:0000256" key="4">
    <source>
        <dbReference type="ARBA" id="ARBA00022679"/>
    </source>
</evidence>
<keyword evidence="7" id="KW-1133">Transmembrane helix</keyword>
<dbReference type="InterPro" id="IPR036097">
    <property type="entry name" value="HisK_dim/P_sf"/>
</dbReference>
<dbReference type="Gene3D" id="3.30.565.10">
    <property type="entry name" value="Histidine kinase-like ATPase, C-terminal domain"/>
    <property type="match status" value="1"/>
</dbReference>
<dbReference type="SUPFAM" id="SSF55874">
    <property type="entry name" value="ATPase domain of HSP90 chaperone/DNA topoisomerase II/histidine kinase"/>
    <property type="match status" value="1"/>
</dbReference>
<dbReference type="OrthoDB" id="9813394at2"/>
<evidence type="ECO:0000256" key="5">
    <source>
        <dbReference type="ARBA" id="ARBA00022777"/>
    </source>
</evidence>
<dbReference type="Proteomes" id="UP000182427">
    <property type="component" value="Chromosome I"/>
</dbReference>
<dbReference type="GO" id="GO:0000156">
    <property type="term" value="F:phosphorelay response regulator activity"/>
    <property type="evidence" value="ECO:0007669"/>
    <property type="project" value="TreeGrafter"/>
</dbReference>
<evidence type="ECO:0000256" key="1">
    <source>
        <dbReference type="ARBA" id="ARBA00000085"/>
    </source>
</evidence>
<dbReference type="Gene3D" id="1.10.287.130">
    <property type="match status" value="1"/>
</dbReference>
<gene>
    <name evidence="9" type="ORF">SAMN05444167_2191</name>
</gene>
<accession>A0A1G7KHV5</accession>
<dbReference type="PANTHER" id="PTHR42878">
    <property type="entry name" value="TWO-COMPONENT HISTIDINE KINASE"/>
    <property type="match status" value="1"/>
</dbReference>
<dbReference type="InterPro" id="IPR004358">
    <property type="entry name" value="Sig_transdc_His_kin-like_C"/>
</dbReference>
<reference evidence="10" key="1">
    <citation type="submission" date="2016-10" db="EMBL/GenBank/DDBJ databases">
        <authorList>
            <person name="Varghese N."/>
            <person name="Submissions S."/>
        </authorList>
    </citation>
    <scope>NUCLEOTIDE SEQUENCE [LARGE SCALE GENOMIC DNA]</scope>
    <source>
        <strain evidence="10">GAS232</strain>
    </source>
</reference>
<dbReference type="SUPFAM" id="SSF47384">
    <property type="entry name" value="Homodimeric domain of signal transducing histidine kinase"/>
    <property type="match status" value="1"/>
</dbReference>
<evidence type="ECO:0000313" key="10">
    <source>
        <dbReference type="Proteomes" id="UP000182427"/>
    </source>
</evidence>
<keyword evidence="3" id="KW-0597">Phosphoprotein</keyword>
<evidence type="ECO:0000256" key="2">
    <source>
        <dbReference type="ARBA" id="ARBA00012438"/>
    </source>
</evidence>
<dbReference type="SMART" id="SM00387">
    <property type="entry name" value="HATPase_c"/>
    <property type="match status" value="1"/>
</dbReference>
<dbReference type="EMBL" id="LT629690">
    <property type="protein sequence ID" value="SDF36757.1"/>
    <property type="molecule type" value="Genomic_DNA"/>
</dbReference>